<reference evidence="1 2" key="1">
    <citation type="submission" date="2017-10" db="EMBL/GenBank/DDBJ databases">
        <title>Comparative genomics in systemic dimorphic fungi from Ajellomycetaceae.</title>
        <authorList>
            <person name="Munoz J.F."/>
            <person name="Mcewen J.G."/>
            <person name="Clay O.K."/>
            <person name="Cuomo C.A."/>
        </authorList>
    </citation>
    <scope>NUCLEOTIDE SEQUENCE [LARGE SCALE GENOMIC DNA]</scope>
    <source>
        <strain evidence="1 2">UAMH5409</strain>
    </source>
</reference>
<dbReference type="Proteomes" id="UP000223968">
    <property type="component" value="Unassembled WGS sequence"/>
</dbReference>
<dbReference type="AlphaFoldDB" id="A0A2B7WIK8"/>
<dbReference type="EMBL" id="PDNB01000211">
    <property type="protein sequence ID" value="PGG99213.1"/>
    <property type="molecule type" value="Genomic_DNA"/>
</dbReference>
<evidence type="ECO:0000313" key="2">
    <source>
        <dbReference type="Proteomes" id="UP000223968"/>
    </source>
</evidence>
<protein>
    <submittedName>
        <fullName evidence="1">Uncharacterized protein</fullName>
    </submittedName>
</protein>
<name>A0A2B7WIK8_9EURO</name>
<sequence length="312" mass="35147">MTSQKILMAVQKDSASVVLGRWWTVTGCHGCKTSPEQPQPASFLTILNLLLCLFDPQSGRSELSSRMAMASQAIEAIKALELPSSSNQEKATQFFQSVKQELKGCANYALVHVYSKFVSYRNAADRKRWLSNMKGDPSYKLETCEEAVRKPRLGSSINYWLCYSYSSPVFEKSSIYKDMVEVRYSEGEVADAKAIYNAGGGIWHAVLVKYHAQKVYVYDPQYPAPPASHDKSRLKDFRLVATAKHLITALKKRNKVQQVVITGGEGSGTMLCEHYCCDFLRKDILSYLSMDQVGSSTESTHCKEYAWEEVYF</sequence>
<accession>A0A2B7WIK8</accession>
<proteinExistence type="predicted"/>
<comment type="caution">
    <text evidence="1">The sequence shown here is derived from an EMBL/GenBank/DDBJ whole genome shotgun (WGS) entry which is preliminary data.</text>
</comment>
<gene>
    <name evidence="1" type="ORF">AJ79_08643</name>
</gene>
<organism evidence="1 2">
    <name type="scientific">Helicocarpus griseus UAMH5409</name>
    <dbReference type="NCBI Taxonomy" id="1447875"/>
    <lineage>
        <taxon>Eukaryota</taxon>
        <taxon>Fungi</taxon>
        <taxon>Dikarya</taxon>
        <taxon>Ascomycota</taxon>
        <taxon>Pezizomycotina</taxon>
        <taxon>Eurotiomycetes</taxon>
        <taxon>Eurotiomycetidae</taxon>
        <taxon>Onygenales</taxon>
        <taxon>Ajellomycetaceae</taxon>
        <taxon>Helicocarpus</taxon>
    </lineage>
</organism>
<keyword evidence="2" id="KW-1185">Reference proteome</keyword>
<evidence type="ECO:0000313" key="1">
    <source>
        <dbReference type="EMBL" id="PGG99213.1"/>
    </source>
</evidence>